<dbReference type="EMBL" id="AQQZ01000007">
    <property type="protein sequence ID" value="KNG92861.1"/>
    <property type="molecule type" value="Genomic_DNA"/>
</dbReference>
<dbReference type="STRING" id="1317121.ATO11_15475"/>
<dbReference type="Proteomes" id="UP000036938">
    <property type="component" value="Unassembled WGS sequence"/>
</dbReference>
<keyword evidence="2" id="KW-1185">Reference proteome</keyword>
<dbReference type="PATRIC" id="fig|1317121.7.peg.3819"/>
<evidence type="ECO:0000313" key="1">
    <source>
        <dbReference type="EMBL" id="KNG92861.1"/>
    </source>
</evidence>
<comment type="caution">
    <text evidence="1">The sequence shown here is derived from an EMBL/GenBank/DDBJ whole genome shotgun (WGS) entry which is preliminary data.</text>
</comment>
<proteinExistence type="predicted"/>
<gene>
    <name evidence="1" type="ORF">ATO11_15475</name>
</gene>
<reference evidence="1 2" key="1">
    <citation type="journal article" date="2015" name="Int. J. Syst. Evol. Microbiol.">
        <title>Aestuariivita atlantica sp. nov., isolated from deep sea sediment of the Atlantic Ocean.</title>
        <authorList>
            <person name="Li G."/>
            <person name="Lai Q."/>
            <person name="Du Y."/>
            <person name="Liu X."/>
            <person name="Sun F."/>
            <person name="Shao Z."/>
        </authorList>
    </citation>
    <scope>NUCLEOTIDE SEQUENCE [LARGE SCALE GENOMIC DNA]</scope>
    <source>
        <strain evidence="1 2">22II-S11-z3</strain>
    </source>
</reference>
<protein>
    <recommendedName>
        <fullName evidence="3">DUF2867 domain-containing protein</fullName>
    </recommendedName>
</protein>
<name>A0A0L1JM76_9RHOB</name>
<evidence type="ECO:0000313" key="2">
    <source>
        <dbReference type="Proteomes" id="UP000036938"/>
    </source>
</evidence>
<sequence>MGKRVTTAPLPPGALLARYADRDDCYTDCFTVTVDGPVDLPAYVEAFYTAWLFRIERQILGLAGYRSTDVEARALARSGTDRFAAWTVEDRSDSQLLMCDPSSATRSWLAVAPDEAGTRLYFGSAIVPPEPGRDLGTVYRALLGFHKLYSRALLATARARVIRTR</sequence>
<accession>A0A0L1JM76</accession>
<organism evidence="1 2">
    <name type="scientific">Pseudaestuariivita atlantica</name>
    <dbReference type="NCBI Taxonomy" id="1317121"/>
    <lineage>
        <taxon>Bacteria</taxon>
        <taxon>Pseudomonadati</taxon>
        <taxon>Pseudomonadota</taxon>
        <taxon>Alphaproteobacteria</taxon>
        <taxon>Rhodobacterales</taxon>
        <taxon>Paracoccaceae</taxon>
        <taxon>Pseudaestuariivita</taxon>
    </lineage>
</organism>
<dbReference type="AlphaFoldDB" id="A0A0L1JM76"/>
<dbReference type="RefSeq" id="WP_050531810.1">
    <property type="nucleotide sequence ID" value="NZ_AQQZ01000007.1"/>
</dbReference>
<evidence type="ECO:0008006" key="3">
    <source>
        <dbReference type="Google" id="ProtNLM"/>
    </source>
</evidence>